<dbReference type="EMBL" id="CP012752">
    <property type="protein sequence ID" value="ALG09552.1"/>
    <property type="molecule type" value="Genomic_DNA"/>
</dbReference>
<keyword evidence="1" id="KW-0472">Membrane</keyword>
<keyword evidence="1" id="KW-1133">Transmembrane helix</keyword>
<dbReference type="RefSeq" id="WP_054291456.1">
    <property type="nucleotide sequence ID" value="NZ_CP012752.1"/>
</dbReference>
<dbReference type="STRING" id="860235.AOZ06_23975"/>
<feature type="transmembrane region" description="Helical" evidence="1">
    <location>
        <begin position="503"/>
        <end position="523"/>
    </location>
</feature>
<protein>
    <submittedName>
        <fullName evidence="2">Uncharacterized protein</fullName>
    </submittedName>
</protein>
<dbReference type="Proteomes" id="UP000063699">
    <property type="component" value="Chromosome"/>
</dbReference>
<proteinExistence type="predicted"/>
<reference evidence="2 3" key="1">
    <citation type="submission" date="2015-07" db="EMBL/GenBank/DDBJ databases">
        <title>Genome sequencing of Kibdelosporangium phytohabitans.</title>
        <authorList>
            <person name="Qin S."/>
            <person name="Xing K."/>
        </authorList>
    </citation>
    <scope>NUCLEOTIDE SEQUENCE [LARGE SCALE GENOMIC DNA]</scope>
    <source>
        <strain evidence="2 3">KLBMP1111</strain>
    </source>
</reference>
<sequence>MTQVDEGRSRAAAARLLEAANPDVYRRNPFRVTGVATDAPARRVRQERQRVLNVLDLMPDATVGDQVLPLPSRPAPDEVRAAFDALQRPDQRVIDELFWWWGEPGECGCEPEVHTLHDIAVRAHTEALDLEAAPGSDDPEARSERWVDVADAWADALDAPGFWAHVRHRVTALADRRLGESTVDGLRGAMARALMNPQVLLARKPGNGVLARLLDTWDVDAEVIDNARADAAAPVYEAVEAQLTAVGDLRDDTAPLTAARRALSELPDLARTMEALVPHERFRRSATLRNRISVMLNNCALPIRDSSAKPTVELKQALFEYAIELAVEAEDQRIIRDNLDDLLAAQRFRQAGGSLATSPWDQVNTLIRTRRVDDAIKLLRRMRDTETRPERRAEIESALAQLTQARAVVGGGQPAPWRWMTTLGLFLAAIAAVVYLTDVTWHLDMWLVMAGGAVATLVLTFFVCTTGYRMSIASNPLVGLLTLAIAGYAVWEVQTYGLAPFWMALAGFTIPLEITLPAGLWLAQKWNTR</sequence>
<accession>A0A0N9I4K7</accession>
<keyword evidence="3" id="KW-1185">Reference proteome</keyword>
<feature type="transmembrane region" description="Helical" evidence="1">
    <location>
        <begin position="443"/>
        <end position="465"/>
    </location>
</feature>
<evidence type="ECO:0000313" key="3">
    <source>
        <dbReference type="Proteomes" id="UP000063699"/>
    </source>
</evidence>
<evidence type="ECO:0000313" key="2">
    <source>
        <dbReference type="EMBL" id="ALG09552.1"/>
    </source>
</evidence>
<dbReference type="KEGG" id="kphy:AOZ06_23975"/>
<organism evidence="2 3">
    <name type="scientific">Kibdelosporangium phytohabitans</name>
    <dbReference type="NCBI Taxonomy" id="860235"/>
    <lineage>
        <taxon>Bacteria</taxon>
        <taxon>Bacillati</taxon>
        <taxon>Actinomycetota</taxon>
        <taxon>Actinomycetes</taxon>
        <taxon>Pseudonocardiales</taxon>
        <taxon>Pseudonocardiaceae</taxon>
        <taxon>Kibdelosporangium</taxon>
    </lineage>
</organism>
<keyword evidence="1" id="KW-0812">Transmembrane</keyword>
<dbReference type="OrthoDB" id="4222977at2"/>
<dbReference type="AlphaFoldDB" id="A0A0N9I4K7"/>
<gene>
    <name evidence="2" type="ORF">AOZ06_23975</name>
</gene>
<name>A0A0N9I4K7_9PSEU</name>
<feature type="transmembrane region" description="Helical" evidence="1">
    <location>
        <begin position="419"/>
        <end position="437"/>
    </location>
</feature>
<evidence type="ECO:0000256" key="1">
    <source>
        <dbReference type="SAM" id="Phobius"/>
    </source>
</evidence>
<feature type="transmembrane region" description="Helical" evidence="1">
    <location>
        <begin position="472"/>
        <end position="491"/>
    </location>
</feature>